<dbReference type="RefSeq" id="WP_007981295.1">
    <property type="nucleotide sequence ID" value="NZ_AEMG01000018.1"/>
</dbReference>
<evidence type="ECO:0000313" key="2">
    <source>
        <dbReference type="EMBL" id="EFW91019.1"/>
    </source>
</evidence>
<organism evidence="2 4">
    <name type="scientific">Haladaptatus paucihalophilus DX253</name>
    <dbReference type="NCBI Taxonomy" id="797209"/>
    <lineage>
        <taxon>Archaea</taxon>
        <taxon>Methanobacteriati</taxon>
        <taxon>Methanobacteriota</taxon>
        <taxon>Stenosarchaea group</taxon>
        <taxon>Halobacteria</taxon>
        <taxon>Halobacteriales</taxon>
        <taxon>Haladaptataceae</taxon>
        <taxon>Haladaptatus</taxon>
    </lineage>
</organism>
<dbReference type="OrthoDB" id="168391at2157"/>
<dbReference type="Proteomes" id="UP000003751">
    <property type="component" value="Unassembled WGS sequence"/>
</dbReference>
<evidence type="ECO:0000313" key="3">
    <source>
        <dbReference type="EMBL" id="SHL39595.1"/>
    </source>
</evidence>
<dbReference type="PATRIC" id="fig|797209.4.peg.3073"/>
<dbReference type="STRING" id="797209.GCA_000376445_04240"/>
<evidence type="ECO:0000313" key="4">
    <source>
        <dbReference type="Proteomes" id="UP000003751"/>
    </source>
</evidence>
<reference evidence="3" key="2">
    <citation type="submission" date="2016-11" db="EMBL/GenBank/DDBJ databases">
        <authorList>
            <person name="Jaros S."/>
            <person name="Januszkiewicz K."/>
            <person name="Wedrychowicz H."/>
        </authorList>
    </citation>
    <scope>NUCLEOTIDE SEQUENCE [LARGE SCALE GENOMIC DNA]</scope>
    <source>
        <strain evidence="3">DX253</strain>
    </source>
</reference>
<gene>
    <name evidence="3" type="ORF">SAMN05444342_3773</name>
    <name evidence="2" type="ORF">ZOD2009_15556</name>
</gene>
<keyword evidence="5" id="KW-1185">Reference proteome</keyword>
<dbReference type="PANTHER" id="PTHR13847">
    <property type="entry name" value="SARCOSINE DEHYDROGENASE-RELATED"/>
    <property type="match status" value="1"/>
</dbReference>
<name>E7QWC3_HALPU</name>
<proteinExistence type="predicted"/>
<dbReference type="Proteomes" id="UP000184203">
    <property type="component" value="Unassembled WGS sequence"/>
</dbReference>
<dbReference type="InterPro" id="IPR036188">
    <property type="entry name" value="FAD/NAD-bd_sf"/>
</dbReference>
<reference evidence="5" key="3">
    <citation type="submission" date="2016-11" db="EMBL/GenBank/DDBJ databases">
        <authorList>
            <person name="Varghese N."/>
            <person name="Submissions S."/>
        </authorList>
    </citation>
    <scope>NUCLEOTIDE SEQUENCE [LARGE SCALE GENOMIC DNA]</scope>
    <source>
        <strain evidence="5">DX253</strain>
    </source>
</reference>
<dbReference type="SUPFAM" id="SSF54373">
    <property type="entry name" value="FAD-linked reductases, C-terminal domain"/>
    <property type="match status" value="1"/>
</dbReference>
<accession>E7QWC3</accession>
<sequence>MQTTRTAVIGGGIVGSSVAYHLGETADADVTVFEQGELAGETTAASGAFCGLWGDEPPAYRRLKAYGVRLYNEFFEAPRMNSPYTLAPRLGIASTPEEARKLRAEARECAHGPVEYVPGDRLDAELLHPGVDTSTVEGALYRPNIGFLDATELAAEFVTRARNRGVTFEIDTRVEDVTTADGSVTGLVADGEHREFDAVVAAAGPWNTRIAGLVGLDLPIRHTLGPILIFDPPAGVPYDTFSVKHAESGVYFRQQPDGTVFAGHYPGGYDEAGRDIDPDDAPTAVPADLREKIRRVVETYFPWTEGARVADEWVGVRSLTPDAGAIAGWTEVDGFYVTGFNAAGIQLAPVIGHVVAEQLLRGNPTDYYDAVRLSRFDGFSDVFREREA</sequence>
<dbReference type="GO" id="GO:0005737">
    <property type="term" value="C:cytoplasm"/>
    <property type="evidence" value="ECO:0007669"/>
    <property type="project" value="TreeGrafter"/>
</dbReference>
<dbReference type="Gene3D" id="3.30.9.10">
    <property type="entry name" value="D-Amino Acid Oxidase, subunit A, domain 2"/>
    <property type="match status" value="1"/>
</dbReference>
<dbReference type="EMBL" id="FRAN01000006">
    <property type="protein sequence ID" value="SHL39595.1"/>
    <property type="molecule type" value="Genomic_DNA"/>
</dbReference>
<dbReference type="AlphaFoldDB" id="E7QWC3"/>
<dbReference type="Gene3D" id="3.50.50.60">
    <property type="entry name" value="FAD/NAD(P)-binding domain"/>
    <property type="match status" value="1"/>
</dbReference>
<dbReference type="eggNOG" id="arCOG00755">
    <property type="taxonomic scope" value="Archaea"/>
</dbReference>
<dbReference type="SUPFAM" id="SSF51905">
    <property type="entry name" value="FAD/NAD(P)-binding domain"/>
    <property type="match status" value="1"/>
</dbReference>
<dbReference type="InterPro" id="IPR006076">
    <property type="entry name" value="FAD-dep_OxRdtase"/>
</dbReference>
<dbReference type="Pfam" id="PF01266">
    <property type="entry name" value="DAO"/>
    <property type="match status" value="1"/>
</dbReference>
<reference evidence="2 4" key="1">
    <citation type="journal article" date="2014" name="ISME J.">
        <title>Trehalose/2-sulfotrehalose biosynthesis and glycine-betaine uptake are widely spread mechanisms for osmoadaptation in the Halobacteriales.</title>
        <authorList>
            <person name="Youssef N.H."/>
            <person name="Savage-Ashlock K.N."/>
            <person name="McCully A.L."/>
            <person name="Luedtke B."/>
            <person name="Shaw E.I."/>
            <person name="Hoff W.D."/>
            <person name="Elshahed M.S."/>
        </authorList>
    </citation>
    <scope>NUCLEOTIDE SEQUENCE [LARGE SCALE GENOMIC DNA]</scope>
    <source>
        <strain evidence="2 4">DX253</strain>
    </source>
</reference>
<feature type="domain" description="FAD dependent oxidoreductase" evidence="1">
    <location>
        <begin position="6"/>
        <end position="357"/>
    </location>
</feature>
<evidence type="ECO:0000313" key="5">
    <source>
        <dbReference type="Proteomes" id="UP000184203"/>
    </source>
</evidence>
<dbReference type="EMBL" id="AEMG01000018">
    <property type="protein sequence ID" value="EFW91019.1"/>
    <property type="molecule type" value="Genomic_DNA"/>
</dbReference>
<evidence type="ECO:0000259" key="1">
    <source>
        <dbReference type="Pfam" id="PF01266"/>
    </source>
</evidence>
<protein>
    <submittedName>
        <fullName evidence="2">Glycine cleavage system T protein</fullName>
    </submittedName>
    <submittedName>
        <fullName evidence="3">Sarcosine oxidase subunit beta</fullName>
    </submittedName>
</protein>